<proteinExistence type="inferred from homology"/>
<reference evidence="4 5" key="1">
    <citation type="submission" date="2020-02" db="EMBL/GenBank/DDBJ databases">
        <title>Full genome sequence of Nocardioides sp. R-3366.</title>
        <authorList>
            <person name="Im W.-T."/>
        </authorList>
    </citation>
    <scope>NUCLEOTIDE SEQUENCE [LARGE SCALE GENOMIC DNA]</scope>
    <source>
        <strain evidence="4 5">R-3366</strain>
    </source>
</reference>
<comment type="similarity">
    <text evidence="1">Belongs to the UPF0749 family.</text>
</comment>
<feature type="coiled-coil region" evidence="2">
    <location>
        <begin position="82"/>
        <end position="109"/>
    </location>
</feature>
<sequence>MPDRTPDLGSDRAPEERSWPEVDRRQDGRSRLWHALTKPSRGQVVVGVLLALVGFAAVTQVRTNTVDSTYAGLREQDLIDILNDLAGTTQRTESEIQRLEERRDDLQSDTSARQAALDEARQRTQVLSVLAGTVPVSGSGITIRIEEGEDGEPVQVGPFIDMVQALRTAGAEALQVNGKVRVVAQTAFEQDSRGLTVDGTPLSPPYTVDVIGPPTALISALRFPDGPQDQFEDDGAELSFDEVTTVEVDTTTDPADADVAQPQQ</sequence>
<dbReference type="InterPro" id="IPR010273">
    <property type="entry name" value="DUF881"/>
</dbReference>
<dbReference type="GO" id="GO:0005886">
    <property type="term" value="C:plasma membrane"/>
    <property type="evidence" value="ECO:0007669"/>
    <property type="project" value="TreeGrafter"/>
</dbReference>
<dbReference type="PANTHER" id="PTHR37313">
    <property type="entry name" value="UPF0749 PROTEIN RV1825"/>
    <property type="match status" value="1"/>
</dbReference>
<dbReference type="PANTHER" id="PTHR37313:SF2">
    <property type="entry name" value="UPF0749 PROTEIN YLXX"/>
    <property type="match status" value="1"/>
</dbReference>
<evidence type="ECO:0000256" key="2">
    <source>
        <dbReference type="SAM" id="Coils"/>
    </source>
</evidence>
<evidence type="ECO:0000313" key="5">
    <source>
        <dbReference type="Proteomes" id="UP000502996"/>
    </source>
</evidence>
<accession>A0A6G6WDK0</accession>
<evidence type="ECO:0000256" key="1">
    <source>
        <dbReference type="ARBA" id="ARBA00009108"/>
    </source>
</evidence>
<dbReference type="Pfam" id="PF05949">
    <property type="entry name" value="DUF881"/>
    <property type="match status" value="1"/>
</dbReference>
<evidence type="ECO:0000313" key="4">
    <source>
        <dbReference type="EMBL" id="QIG43289.1"/>
    </source>
</evidence>
<organism evidence="4 5">
    <name type="scientific">Nocardioides anomalus</name>
    <dbReference type="NCBI Taxonomy" id="2712223"/>
    <lineage>
        <taxon>Bacteria</taxon>
        <taxon>Bacillati</taxon>
        <taxon>Actinomycetota</taxon>
        <taxon>Actinomycetes</taxon>
        <taxon>Propionibacteriales</taxon>
        <taxon>Nocardioidaceae</taxon>
        <taxon>Nocardioides</taxon>
    </lineage>
</organism>
<name>A0A6G6WDK0_9ACTN</name>
<dbReference type="AlphaFoldDB" id="A0A6G6WDK0"/>
<keyword evidence="5" id="KW-1185">Reference proteome</keyword>
<dbReference type="EMBL" id="CP049257">
    <property type="protein sequence ID" value="QIG43289.1"/>
    <property type="molecule type" value="Genomic_DNA"/>
</dbReference>
<dbReference type="Proteomes" id="UP000502996">
    <property type="component" value="Chromosome"/>
</dbReference>
<dbReference type="RefSeq" id="WP_165232506.1">
    <property type="nucleotide sequence ID" value="NZ_CP049257.1"/>
</dbReference>
<protein>
    <submittedName>
        <fullName evidence="4">DUF881 domain-containing protein</fullName>
    </submittedName>
</protein>
<gene>
    <name evidence="4" type="ORF">G5V58_11430</name>
</gene>
<evidence type="ECO:0000256" key="3">
    <source>
        <dbReference type="SAM" id="MobiDB-lite"/>
    </source>
</evidence>
<dbReference type="Gene3D" id="3.30.70.1880">
    <property type="entry name" value="Protein of unknown function DUF881"/>
    <property type="match status" value="1"/>
</dbReference>
<keyword evidence="2" id="KW-0175">Coiled coil</keyword>
<dbReference type="KEGG" id="nano:G5V58_11430"/>
<feature type="region of interest" description="Disordered" evidence="3">
    <location>
        <begin position="1"/>
        <end position="27"/>
    </location>
</feature>